<dbReference type="AlphaFoldDB" id="A0AA87Z6J5"/>
<proteinExistence type="predicted"/>
<reference evidence="4" key="1">
    <citation type="submission" date="2023-07" db="EMBL/GenBank/DDBJ databases">
        <title>draft genome sequence of fig (Ficus carica).</title>
        <authorList>
            <person name="Takahashi T."/>
            <person name="Nishimura K."/>
        </authorList>
    </citation>
    <scope>NUCLEOTIDE SEQUENCE</scope>
</reference>
<protein>
    <submittedName>
        <fullName evidence="4">Uncharacterized protein</fullName>
    </submittedName>
</protein>
<evidence type="ECO:0000313" key="5">
    <source>
        <dbReference type="EMBL" id="GMN18749.1"/>
    </source>
</evidence>
<feature type="compositionally biased region" description="Basic and acidic residues" evidence="1">
    <location>
        <begin position="1"/>
        <end position="30"/>
    </location>
</feature>
<dbReference type="EMBL" id="BTGU01006253">
    <property type="protein sequence ID" value="GMN18738.1"/>
    <property type="molecule type" value="Genomic_DNA"/>
</dbReference>
<dbReference type="Proteomes" id="UP001187192">
    <property type="component" value="Unassembled WGS sequence"/>
</dbReference>
<evidence type="ECO:0000313" key="3">
    <source>
        <dbReference type="EMBL" id="GMN18738.1"/>
    </source>
</evidence>
<feature type="region of interest" description="Disordered" evidence="1">
    <location>
        <begin position="1"/>
        <end position="48"/>
    </location>
</feature>
<dbReference type="EMBL" id="BTGU01006252">
    <property type="protein sequence ID" value="GMN18732.1"/>
    <property type="molecule type" value="Genomic_DNA"/>
</dbReference>
<sequence>MGEGEEGRKDNGEGGRRRREREEGAAREKGMGAGGRGIVVGQEGPNLAGNRRLERGLNLALRWHGGLINRGEGA</sequence>
<name>A0AA87Z6J5_FICCA</name>
<gene>
    <name evidence="2" type="ORF">TIFTF001_048526</name>
    <name evidence="3" type="ORF">TIFTF001_048529</name>
    <name evidence="4" type="ORF">TIFTF001_048530</name>
    <name evidence="5" type="ORF">TIFTF001_048533</name>
</gene>
<evidence type="ECO:0000313" key="4">
    <source>
        <dbReference type="EMBL" id="GMN18741.1"/>
    </source>
</evidence>
<organism evidence="4 6">
    <name type="scientific">Ficus carica</name>
    <name type="common">Common fig</name>
    <dbReference type="NCBI Taxonomy" id="3494"/>
    <lineage>
        <taxon>Eukaryota</taxon>
        <taxon>Viridiplantae</taxon>
        <taxon>Streptophyta</taxon>
        <taxon>Embryophyta</taxon>
        <taxon>Tracheophyta</taxon>
        <taxon>Spermatophyta</taxon>
        <taxon>Magnoliopsida</taxon>
        <taxon>eudicotyledons</taxon>
        <taxon>Gunneridae</taxon>
        <taxon>Pentapetalae</taxon>
        <taxon>rosids</taxon>
        <taxon>fabids</taxon>
        <taxon>Rosales</taxon>
        <taxon>Moraceae</taxon>
        <taxon>Ficeae</taxon>
        <taxon>Ficus</taxon>
    </lineage>
</organism>
<comment type="caution">
    <text evidence="4">The sequence shown here is derived from an EMBL/GenBank/DDBJ whole genome shotgun (WGS) entry which is preliminary data.</text>
</comment>
<evidence type="ECO:0000256" key="1">
    <source>
        <dbReference type="SAM" id="MobiDB-lite"/>
    </source>
</evidence>
<evidence type="ECO:0000313" key="6">
    <source>
        <dbReference type="Proteomes" id="UP001187192"/>
    </source>
</evidence>
<accession>A0AA87Z6J5</accession>
<dbReference type="EMBL" id="BTGU01006254">
    <property type="protein sequence ID" value="GMN18741.1"/>
    <property type="molecule type" value="Genomic_DNA"/>
</dbReference>
<dbReference type="EMBL" id="BTGU01006255">
    <property type="protein sequence ID" value="GMN18749.1"/>
    <property type="molecule type" value="Genomic_DNA"/>
</dbReference>
<evidence type="ECO:0000313" key="2">
    <source>
        <dbReference type="EMBL" id="GMN18732.1"/>
    </source>
</evidence>
<keyword evidence="6" id="KW-1185">Reference proteome</keyword>